<evidence type="ECO:0000259" key="1">
    <source>
        <dbReference type="Pfam" id="PF04471"/>
    </source>
</evidence>
<dbReference type="InterPro" id="IPR007560">
    <property type="entry name" value="Restrct_endonuc_IV_Mrr"/>
</dbReference>
<evidence type="ECO:0000313" key="3">
    <source>
        <dbReference type="Proteomes" id="UP000889800"/>
    </source>
</evidence>
<proteinExistence type="predicted"/>
<dbReference type="KEGG" id="syf:Synpcc7942_0760"/>
<dbReference type="InterPro" id="IPR011856">
    <property type="entry name" value="tRNA_endonuc-like_dom_sf"/>
</dbReference>
<protein>
    <recommendedName>
        <fullName evidence="1">Restriction endonuclease type IV Mrr domain-containing protein</fullName>
    </recommendedName>
</protein>
<dbReference type="STRING" id="1140.Synpcc7942_0760"/>
<dbReference type="GO" id="GO:0009307">
    <property type="term" value="P:DNA restriction-modification system"/>
    <property type="evidence" value="ECO:0007669"/>
    <property type="project" value="InterPro"/>
</dbReference>
<accession>Q31Q77</accession>
<name>Q31Q77_SYNE7</name>
<dbReference type="GO" id="GO:0003677">
    <property type="term" value="F:DNA binding"/>
    <property type="evidence" value="ECO:0007669"/>
    <property type="project" value="InterPro"/>
</dbReference>
<dbReference type="EMBL" id="CP000100">
    <property type="protein sequence ID" value="ABB56792.1"/>
    <property type="molecule type" value="Genomic_DNA"/>
</dbReference>
<dbReference type="Gene3D" id="3.40.1350.10">
    <property type="match status" value="1"/>
</dbReference>
<dbReference type="BioCyc" id="SYNEL:SYNPCC7942_0760-MONOMER"/>
<keyword evidence="3" id="KW-1185">Reference proteome</keyword>
<dbReference type="GO" id="GO:0004519">
    <property type="term" value="F:endonuclease activity"/>
    <property type="evidence" value="ECO:0007669"/>
    <property type="project" value="InterPro"/>
</dbReference>
<feature type="domain" description="Restriction endonuclease type IV Mrr" evidence="1">
    <location>
        <begin position="77"/>
        <end position="166"/>
    </location>
</feature>
<dbReference type="Proteomes" id="UP000889800">
    <property type="component" value="Chromosome"/>
</dbReference>
<reference evidence="3" key="1">
    <citation type="submission" date="2005-08" db="EMBL/GenBank/DDBJ databases">
        <title>Complete sequence of chromosome 1 of Synechococcus elongatus PCC 7942.</title>
        <authorList>
            <consortium name="US DOE Joint Genome Institute"/>
            <person name="Copeland A."/>
            <person name="Lucas S."/>
            <person name="Lapidus A."/>
            <person name="Barry K."/>
            <person name="Detter J.C."/>
            <person name="Glavina T."/>
            <person name="Hammon N."/>
            <person name="Israni S."/>
            <person name="Pitluck S."/>
            <person name="Schmutz J."/>
            <person name="Larimer F."/>
            <person name="Land M."/>
            <person name="Kyrpides N."/>
            <person name="Lykidis A."/>
            <person name="Richardson P."/>
        </authorList>
    </citation>
    <scope>NUCLEOTIDE SEQUENCE [LARGE SCALE GENOMIC DNA]</scope>
    <source>
        <strain evidence="3">ATCC 33912 / PCC 7942 / FACHB-805</strain>
    </source>
</reference>
<dbReference type="HOGENOM" id="CLU_1389613_0_0_3"/>
<dbReference type="Pfam" id="PF04471">
    <property type="entry name" value="Mrr_cat"/>
    <property type="match status" value="1"/>
</dbReference>
<dbReference type="SUPFAM" id="SSF52980">
    <property type="entry name" value="Restriction endonuclease-like"/>
    <property type="match status" value="1"/>
</dbReference>
<dbReference type="AlphaFoldDB" id="Q31Q77"/>
<gene>
    <name evidence="2" type="ordered locus">Synpcc7942_0760</name>
</gene>
<dbReference type="RefSeq" id="WP_011377712.1">
    <property type="nucleotide sequence ID" value="NC_007604.1"/>
</dbReference>
<organism evidence="2 3">
    <name type="scientific">Synechococcus elongatus (strain ATCC 33912 / PCC 7942 / FACHB-805)</name>
    <name type="common">Anacystis nidulans R2</name>
    <dbReference type="NCBI Taxonomy" id="1140"/>
    <lineage>
        <taxon>Bacteria</taxon>
        <taxon>Bacillati</taxon>
        <taxon>Cyanobacteriota</taxon>
        <taxon>Cyanophyceae</taxon>
        <taxon>Synechococcales</taxon>
        <taxon>Synechococcaceae</taxon>
        <taxon>Synechococcus</taxon>
    </lineage>
</organism>
<dbReference type="OrthoDB" id="1426537at2"/>
<dbReference type="PaxDb" id="1140-Synpcc7942_0760"/>
<evidence type="ECO:0000313" key="2">
    <source>
        <dbReference type="EMBL" id="ABB56792.1"/>
    </source>
</evidence>
<sequence length="196" mass="22832">MGDNSHQDLTLFDKLKLYPEIVLDEKINKSRDLLTDLLSRVNKPREDDDLGLVLEELAHNFLESPYLKLNSKRRRCETGEIDLDFTVKRIEATLFFEFSYLLIVECKNWQKTVGACELRTFCSKMRDVDANIGIFFATNGITKDAKQIIRNAWVKDKIVVITFDAKELDKIINKRGNFYEILNQKYLSVRTASSVW</sequence>
<dbReference type="InterPro" id="IPR011335">
    <property type="entry name" value="Restrct_endonuc-II-like"/>
</dbReference>